<dbReference type="Proteomes" id="UP001239909">
    <property type="component" value="Unassembled WGS sequence"/>
</dbReference>
<gene>
    <name evidence="2" type="ORF">LNKW23_24290</name>
</gene>
<reference evidence="2 3" key="1">
    <citation type="submission" date="2023-04" db="EMBL/GenBank/DDBJ databases">
        <title>Marinoamorphus aggregata gen. nov., sp. Nov., isolate from tissue of brittle star Ophioplocus japonicus.</title>
        <authorList>
            <person name="Kawano K."/>
            <person name="Sawayama S."/>
            <person name="Nakagawa S."/>
        </authorList>
    </citation>
    <scope>NUCLEOTIDE SEQUENCE [LARGE SCALE GENOMIC DNA]</scope>
    <source>
        <strain evidence="2 3">NKW23</strain>
    </source>
</reference>
<accession>A0ABQ6LLB1</accession>
<evidence type="ECO:0000313" key="2">
    <source>
        <dbReference type="EMBL" id="GMG83216.1"/>
    </source>
</evidence>
<evidence type="ECO:0000256" key="1">
    <source>
        <dbReference type="SAM" id="MobiDB-lite"/>
    </source>
</evidence>
<feature type="region of interest" description="Disordered" evidence="1">
    <location>
        <begin position="1"/>
        <end position="34"/>
    </location>
</feature>
<proteinExistence type="predicted"/>
<evidence type="ECO:0000313" key="3">
    <source>
        <dbReference type="Proteomes" id="UP001239909"/>
    </source>
</evidence>
<organism evidence="2 3">
    <name type="scientific">Paralimibaculum aggregatum</name>
    <dbReference type="NCBI Taxonomy" id="3036245"/>
    <lineage>
        <taxon>Bacteria</taxon>
        <taxon>Pseudomonadati</taxon>
        <taxon>Pseudomonadota</taxon>
        <taxon>Alphaproteobacteria</taxon>
        <taxon>Rhodobacterales</taxon>
        <taxon>Paracoccaceae</taxon>
        <taxon>Paralimibaculum</taxon>
    </lineage>
</organism>
<protein>
    <submittedName>
        <fullName evidence="2">Uncharacterized protein</fullName>
    </submittedName>
</protein>
<sequence>MVDDQRAERELMREGRGRGGEQGGREGGNEQQAFHQGLRFGLQRFGLGSAWRRFRLPVPGAGFVQNATW</sequence>
<keyword evidence="3" id="KW-1185">Reference proteome</keyword>
<comment type="caution">
    <text evidence="2">The sequence shown here is derived from an EMBL/GenBank/DDBJ whole genome shotgun (WGS) entry which is preliminary data.</text>
</comment>
<dbReference type="EMBL" id="BSYI01000017">
    <property type="protein sequence ID" value="GMG83216.1"/>
    <property type="molecule type" value="Genomic_DNA"/>
</dbReference>
<feature type="compositionally biased region" description="Basic and acidic residues" evidence="1">
    <location>
        <begin position="1"/>
        <end position="28"/>
    </location>
</feature>
<name>A0ABQ6LLB1_9RHOB</name>